<name>A0A0C1Y5N1_9CYAN</name>
<proteinExistence type="predicted"/>
<dbReference type="PANTHER" id="PTHR39419:SF1">
    <property type="entry name" value="SLL0814 PROTEIN"/>
    <property type="match status" value="1"/>
</dbReference>
<reference evidence="1" key="2">
    <citation type="journal article" date="2015" name="Genome Announc.">
        <title>Draft Genome Sequence of Filamentous Marine Cyanobacterium Lyngbya confervoides Strain BDU141951.</title>
        <authorList>
            <person name="Chandrababunaidu M.M."/>
            <person name="Sen D."/>
            <person name="Tripathy S."/>
        </authorList>
    </citation>
    <scope>NUCLEOTIDE SEQUENCE</scope>
    <source>
        <strain evidence="1">BDU141951</strain>
    </source>
</reference>
<dbReference type="InterPro" id="IPR007354">
    <property type="entry name" value="CruF-like"/>
</dbReference>
<dbReference type="InterPro" id="IPR054684">
    <property type="entry name" value="CruF-like_cyanobact"/>
</dbReference>
<dbReference type="PANTHER" id="PTHR39419">
    <property type="entry name" value="SLL0814 PROTEIN"/>
    <property type="match status" value="1"/>
</dbReference>
<protein>
    <submittedName>
        <fullName evidence="1">Carotenoid biosynthesis protein</fullName>
    </submittedName>
</protein>
<dbReference type="EMBL" id="JTHE02000003">
    <property type="protein sequence ID" value="NEV67525.1"/>
    <property type="molecule type" value="Genomic_DNA"/>
</dbReference>
<gene>
    <name evidence="1" type="ORF">QQ91_010390</name>
</gene>
<sequence>MTRLMRIEKWCLWGHVLSMAFGLAGLLWVMPHPEILDYLPAGSTLYRWSMAGGGVVYILLGTVAVALYLRRTFGWQAWLSFMIPALAISLSSELSGTSTGFPFGDYSYLNGLGYKIAGLVPFTIPLSWFYVGVSAYLLARGGLLGERMTWVRQLAAIATGALLLMSWDFVLDPAMSQTAMPFWYWHQPGAFFGMPYENFAGWFVTGAMFMSVAALFWQRNERLQNLDREQLMVPLIMYLANFSFAMFMSVGGGIYVPIFLGIVVGAAPAIACWWFAPKSSTADADPAAQLPPMPVMEMVSTPAGVSK</sequence>
<dbReference type="NCBIfam" id="NF045693">
    <property type="entry name" value="GCarotHydoxCruF"/>
    <property type="match status" value="1"/>
</dbReference>
<dbReference type="Pfam" id="PF04240">
    <property type="entry name" value="Caroten_synth"/>
    <property type="match status" value="1"/>
</dbReference>
<accession>A0A0C1Y5N1</accession>
<evidence type="ECO:0000313" key="1">
    <source>
        <dbReference type="EMBL" id="NEV67525.1"/>
    </source>
</evidence>
<comment type="caution">
    <text evidence="1">The sequence shown here is derived from an EMBL/GenBank/DDBJ whole genome shotgun (WGS) entry which is preliminary data.</text>
</comment>
<reference evidence="1" key="1">
    <citation type="submission" date="2014-11" db="EMBL/GenBank/DDBJ databases">
        <authorList>
            <person name="Malar M.C."/>
            <person name="Sen D."/>
            <person name="Tripathy S."/>
        </authorList>
    </citation>
    <scope>NUCLEOTIDE SEQUENCE</scope>
    <source>
        <strain evidence="1">BDU141951</strain>
    </source>
</reference>
<reference evidence="1" key="3">
    <citation type="submission" date="2020-02" db="EMBL/GenBank/DDBJ databases">
        <authorList>
            <person name="Sarangi A.N."/>
            <person name="Ghosh S."/>
            <person name="Mukherjee M."/>
            <person name="Tripathy S."/>
        </authorList>
    </citation>
    <scope>NUCLEOTIDE SEQUENCE</scope>
    <source>
        <strain evidence="1">BDU141951</strain>
    </source>
</reference>
<dbReference type="AlphaFoldDB" id="A0A0C1Y5N1"/>
<organism evidence="1">
    <name type="scientific">Lyngbya confervoides BDU141951</name>
    <dbReference type="NCBI Taxonomy" id="1574623"/>
    <lineage>
        <taxon>Bacteria</taxon>
        <taxon>Bacillati</taxon>
        <taxon>Cyanobacteriota</taxon>
        <taxon>Cyanophyceae</taxon>
        <taxon>Oscillatoriophycideae</taxon>
        <taxon>Oscillatoriales</taxon>
        <taxon>Microcoleaceae</taxon>
        <taxon>Lyngbya</taxon>
    </lineage>
</organism>